<proteinExistence type="predicted"/>
<evidence type="ECO:0000313" key="1">
    <source>
        <dbReference type="EMBL" id="AEW72178.1"/>
    </source>
</evidence>
<reference evidence="1 2" key="1">
    <citation type="journal article" date="2011" name="Stand. Genomic Sci.">
        <title>Complete genome of the onion pathogen Enterobacter cloacae EcWSU1.</title>
        <authorList>
            <person name="Humann J.L."/>
            <person name="Wildung M."/>
            <person name="Cheng C.H."/>
            <person name="Lee T."/>
            <person name="Stewart J.E."/>
            <person name="Drew J.C."/>
            <person name="Triplett E.W."/>
            <person name="Main D."/>
            <person name="Schroeder B.K."/>
        </authorList>
    </citation>
    <scope>NUCLEOTIDE SEQUENCE [LARGE SCALE GENOMIC DNA]</scope>
    <source>
        <strain evidence="1 2">EcWSU1</strain>
    </source>
</reference>
<dbReference type="EMBL" id="CP002886">
    <property type="protein sequence ID" value="AEW72178.1"/>
    <property type="molecule type" value="Genomic_DNA"/>
</dbReference>
<name>G8LMU9_9ENTR</name>
<protein>
    <submittedName>
        <fullName evidence="1">Uncharacterized protein</fullName>
    </submittedName>
</protein>
<dbReference type="KEGG" id="eec:EcWSU1_00738"/>
<sequence length="311" mass="34064">MNCRIVVTARKTGLVEAGLNNFGGKMAQYVVICRPGKGHDPAVVRRNSGLIEADIAKIGAQLAMAVEGFILLQEADAVLCHENPARLQAALAAFVEIGGKQRRAGTDRVGTVGDNNVEGLGRLINEVNPIINDQTEARIVIATGVMVRQVLTTERDHAGINFHHRNGFDGLMAGDFTQHCAITTTDNQNMLRMPVCQQRNVGHHLMIDKLVTLGRLHDTVQRHHAAKGGILEDDQILVIGFLMIEHVINGKVLTKLVMQCFMPQRVVGHTRTPPLLTSVTLTKNERNMIANYNRGCTAIGSTRGRREGYFT</sequence>
<dbReference type="AlphaFoldDB" id="G8LMU9"/>
<dbReference type="Proteomes" id="UP000007838">
    <property type="component" value="Chromosome"/>
</dbReference>
<evidence type="ECO:0000313" key="2">
    <source>
        <dbReference type="Proteomes" id="UP000007838"/>
    </source>
</evidence>
<accession>G8LMU9</accession>
<gene>
    <name evidence="1" type="ORF">EcWSU1_00738</name>
</gene>
<organism evidence="1 2">
    <name type="scientific">Enterobacter ludwigii</name>
    <dbReference type="NCBI Taxonomy" id="299767"/>
    <lineage>
        <taxon>Bacteria</taxon>
        <taxon>Pseudomonadati</taxon>
        <taxon>Pseudomonadota</taxon>
        <taxon>Gammaproteobacteria</taxon>
        <taxon>Enterobacterales</taxon>
        <taxon>Enterobacteriaceae</taxon>
        <taxon>Enterobacter</taxon>
        <taxon>Enterobacter cloacae complex</taxon>
    </lineage>
</organism>
<dbReference type="HOGENOM" id="CLU_893531_0_0_6"/>